<dbReference type="SUPFAM" id="SSF52833">
    <property type="entry name" value="Thioredoxin-like"/>
    <property type="match status" value="2"/>
</dbReference>
<name>A0A7C6EF16_UNCW3</name>
<dbReference type="InterPro" id="IPR012336">
    <property type="entry name" value="Thioredoxin-like_fold"/>
</dbReference>
<dbReference type="Gene3D" id="3.40.30.10">
    <property type="entry name" value="Glutaredoxin"/>
    <property type="match status" value="2"/>
</dbReference>
<dbReference type="PANTHER" id="PTHR37170">
    <property type="entry name" value="GLUTAREDOXIN-RELATED"/>
    <property type="match status" value="1"/>
</dbReference>
<proteinExistence type="predicted"/>
<organism evidence="2">
    <name type="scientific">candidate division WOR-3 bacterium</name>
    <dbReference type="NCBI Taxonomy" id="2052148"/>
    <lineage>
        <taxon>Bacteria</taxon>
        <taxon>Bacteria division WOR-3</taxon>
    </lineage>
</organism>
<gene>
    <name evidence="2" type="ORF">ENW73_01780</name>
</gene>
<sequence length="213" mass="24112">MDLISSENKKQIQTIFQNLDNKVVIHFFTQEFECESCQTTHKLLQELSALSNQLELKVYDFQKDQEAVSKFEIDKIPAIVLEGQRIYGIRFFGIPSGYEFAALLEDLIDVSKGMTELSLETISQLNTLIRRIHIQVFTTPTCPYCPGMVRLAHKLALMNERIKADMVSAVEFPHLANKYSVFAVPKTIVNDGLVEIDGALPEPAFVQEVMRAA</sequence>
<dbReference type="NCBIfam" id="TIGR02187">
    <property type="entry name" value="PDO_seleno_TRX"/>
    <property type="match status" value="1"/>
</dbReference>
<protein>
    <submittedName>
        <fullName evidence="2">Glutaredoxin</fullName>
    </submittedName>
</protein>
<accession>A0A7C6EF16</accession>
<dbReference type="Pfam" id="PF13192">
    <property type="entry name" value="Thioredoxin_3"/>
    <property type="match status" value="1"/>
</dbReference>
<dbReference type="CDD" id="cd02973">
    <property type="entry name" value="TRX_GRX_like"/>
    <property type="match status" value="1"/>
</dbReference>
<evidence type="ECO:0000313" key="2">
    <source>
        <dbReference type="EMBL" id="HHS51583.1"/>
    </source>
</evidence>
<dbReference type="PANTHER" id="PTHR37170:SF1">
    <property type="entry name" value="GLUTAREDOXIN-LIKE PROTEIN"/>
    <property type="match status" value="1"/>
</dbReference>
<comment type="caution">
    <text evidence="2">The sequence shown here is derived from an EMBL/GenBank/DDBJ whole genome shotgun (WGS) entry which is preliminary data.</text>
</comment>
<evidence type="ECO:0000259" key="1">
    <source>
        <dbReference type="Pfam" id="PF13192"/>
    </source>
</evidence>
<dbReference type="InterPro" id="IPR011903">
    <property type="entry name" value="TON_0319-like"/>
</dbReference>
<dbReference type="AlphaFoldDB" id="A0A7C6EF16"/>
<dbReference type="InterPro" id="IPR036249">
    <property type="entry name" value="Thioredoxin-like_sf"/>
</dbReference>
<reference evidence="2" key="1">
    <citation type="journal article" date="2020" name="mSystems">
        <title>Genome- and Community-Level Interaction Insights into Carbon Utilization and Element Cycling Functions of Hydrothermarchaeota in Hydrothermal Sediment.</title>
        <authorList>
            <person name="Zhou Z."/>
            <person name="Liu Y."/>
            <person name="Xu W."/>
            <person name="Pan J."/>
            <person name="Luo Z.H."/>
            <person name="Li M."/>
        </authorList>
    </citation>
    <scope>NUCLEOTIDE SEQUENCE [LARGE SCALE GENOMIC DNA]</scope>
    <source>
        <strain evidence="2">SpSt-876</strain>
    </source>
</reference>
<feature type="domain" description="Thioredoxin-like fold" evidence="1">
    <location>
        <begin position="133"/>
        <end position="210"/>
    </location>
</feature>
<dbReference type="EMBL" id="DTLI01000041">
    <property type="protein sequence ID" value="HHS51583.1"/>
    <property type="molecule type" value="Genomic_DNA"/>
</dbReference>